<keyword evidence="2" id="KW-0597">Phosphoprotein</keyword>
<evidence type="ECO:0000256" key="1">
    <source>
        <dbReference type="ARBA" id="ARBA00022448"/>
    </source>
</evidence>
<evidence type="ECO:0000313" key="8">
    <source>
        <dbReference type="Proteomes" id="UP000405524"/>
    </source>
</evidence>
<reference evidence="7 8" key="1">
    <citation type="submission" date="2019-10" db="EMBL/GenBank/DDBJ databases">
        <authorList>
            <person name="Wolf R A."/>
        </authorList>
    </citation>
    <scope>NUCLEOTIDE SEQUENCE [LARGE SCALE GENOMIC DNA]</scope>
    <source>
        <strain evidence="7">Collinsella_intestinalis_DSM_13632</strain>
    </source>
</reference>
<keyword evidence="1" id="KW-0813">Transport</keyword>
<dbReference type="Pfam" id="PF04205">
    <property type="entry name" value="FMN_bind"/>
    <property type="match status" value="1"/>
</dbReference>
<name>A0A5K1J564_9ACTN</name>
<dbReference type="GO" id="GO:0022900">
    <property type="term" value="P:electron transport chain"/>
    <property type="evidence" value="ECO:0007669"/>
    <property type="project" value="InterPro"/>
</dbReference>
<dbReference type="RefSeq" id="WP_226803339.1">
    <property type="nucleotide sequence ID" value="NZ_CABWIC010000011.1"/>
</dbReference>
<evidence type="ECO:0000256" key="2">
    <source>
        <dbReference type="ARBA" id="ARBA00022553"/>
    </source>
</evidence>
<accession>A0A5K1J564</accession>
<evidence type="ECO:0000256" key="5">
    <source>
        <dbReference type="ARBA" id="ARBA00022982"/>
    </source>
</evidence>
<dbReference type="Proteomes" id="UP000405524">
    <property type="component" value="Unassembled WGS sequence"/>
</dbReference>
<dbReference type="AlphaFoldDB" id="A0A5K1J564"/>
<dbReference type="SMART" id="SM00900">
    <property type="entry name" value="FMN_bind"/>
    <property type="match status" value="1"/>
</dbReference>
<dbReference type="GO" id="GO:0005886">
    <property type="term" value="C:plasma membrane"/>
    <property type="evidence" value="ECO:0007669"/>
    <property type="project" value="InterPro"/>
</dbReference>
<protein>
    <submittedName>
        <fullName evidence="7">Electron transport complex subunit RnfG</fullName>
    </submittedName>
</protein>
<dbReference type="GeneID" id="77466076"/>
<evidence type="ECO:0000256" key="4">
    <source>
        <dbReference type="ARBA" id="ARBA00022643"/>
    </source>
</evidence>
<evidence type="ECO:0000313" key="7">
    <source>
        <dbReference type="EMBL" id="VWL98468.1"/>
    </source>
</evidence>
<evidence type="ECO:0000259" key="6">
    <source>
        <dbReference type="SMART" id="SM00900"/>
    </source>
</evidence>
<organism evidence="7 8">
    <name type="scientific">Collinsella intestinalis</name>
    <dbReference type="NCBI Taxonomy" id="147207"/>
    <lineage>
        <taxon>Bacteria</taxon>
        <taxon>Bacillati</taxon>
        <taxon>Actinomycetota</taxon>
        <taxon>Coriobacteriia</taxon>
        <taxon>Coriobacteriales</taxon>
        <taxon>Coriobacteriaceae</taxon>
        <taxon>Collinsella</taxon>
    </lineage>
</organism>
<dbReference type="PANTHER" id="PTHR36118">
    <property type="entry name" value="ION-TRANSLOCATING OXIDOREDUCTASE COMPLEX SUBUNIT G"/>
    <property type="match status" value="1"/>
</dbReference>
<dbReference type="PANTHER" id="PTHR36118:SF1">
    <property type="entry name" value="ION-TRANSLOCATING OXIDOREDUCTASE COMPLEX SUBUNIT G"/>
    <property type="match status" value="1"/>
</dbReference>
<keyword evidence="4" id="KW-0288">FMN</keyword>
<keyword evidence="3" id="KW-0285">Flavoprotein</keyword>
<evidence type="ECO:0000256" key="3">
    <source>
        <dbReference type="ARBA" id="ARBA00022630"/>
    </source>
</evidence>
<feature type="domain" description="FMN-binding" evidence="6">
    <location>
        <begin position="102"/>
        <end position="191"/>
    </location>
</feature>
<dbReference type="InterPro" id="IPR010209">
    <property type="entry name" value="Ion_transpt_RnfG/RsxG"/>
</dbReference>
<keyword evidence="5" id="KW-0249">Electron transport</keyword>
<dbReference type="EMBL" id="CABWIC010000011">
    <property type="protein sequence ID" value="VWL98468.1"/>
    <property type="molecule type" value="Genomic_DNA"/>
</dbReference>
<dbReference type="GO" id="GO:0009055">
    <property type="term" value="F:electron transfer activity"/>
    <property type="evidence" value="ECO:0007669"/>
    <property type="project" value="InterPro"/>
</dbReference>
<dbReference type="InterPro" id="IPR007329">
    <property type="entry name" value="FMN-bd"/>
</dbReference>
<gene>
    <name evidence="7" type="primary">rnfG</name>
    <name evidence="7" type="ORF">JKKLCJKK_01090</name>
</gene>
<dbReference type="GO" id="GO:0010181">
    <property type="term" value="F:FMN binding"/>
    <property type="evidence" value="ECO:0007669"/>
    <property type="project" value="InterPro"/>
</dbReference>
<sequence length="197" mass="20023">MPSSNKCPMARRRNGAIFSAFAVLVVALLCAGVTAGVHHGLAGAFEQSDLALDEAKGGAQRKLLFPDATSFESQSAPAVEGLNSVYKADTGAWVFDVTSAQGYHGDVELMIGINADGTVAGIQVVAEDETDGIGTNALTEEYFGGFAGSPAAGELTVDEAGAGQTHVDAVSGATFTSRAVVDCLNIAFAAYAQMGGN</sequence>
<proteinExistence type="predicted"/>